<protein>
    <submittedName>
        <fullName evidence="7">FAD-binding oxidoreductase</fullName>
    </submittedName>
</protein>
<comment type="similarity">
    <text evidence="2">Belongs to the oxygen-dependent FAD-linked oxidoreductase family.</text>
</comment>
<dbReference type="PROSITE" id="PS00862">
    <property type="entry name" value="OX2_COVAL_FAD"/>
    <property type="match status" value="1"/>
</dbReference>
<dbReference type="Gene3D" id="3.40.462.20">
    <property type="match status" value="1"/>
</dbReference>
<evidence type="ECO:0000256" key="4">
    <source>
        <dbReference type="ARBA" id="ARBA00022827"/>
    </source>
</evidence>
<name>A0ABN3QN10_9ACTN</name>
<dbReference type="PROSITE" id="PS51387">
    <property type="entry name" value="FAD_PCMH"/>
    <property type="match status" value="1"/>
</dbReference>
<comment type="caution">
    <text evidence="7">The sequence shown here is derived from an EMBL/GenBank/DDBJ whole genome shotgun (WGS) entry which is preliminary data.</text>
</comment>
<evidence type="ECO:0000256" key="1">
    <source>
        <dbReference type="ARBA" id="ARBA00001974"/>
    </source>
</evidence>
<dbReference type="RefSeq" id="WP_344547789.1">
    <property type="nucleotide sequence ID" value="NZ_BAAATD010000015.1"/>
</dbReference>
<evidence type="ECO:0000256" key="3">
    <source>
        <dbReference type="ARBA" id="ARBA00022630"/>
    </source>
</evidence>
<reference evidence="7 8" key="1">
    <citation type="journal article" date="2019" name="Int. J. Syst. Evol. Microbiol.">
        <title>The Global Catalogue of Microorganisms (GCM) 10K type strain sequencing project: providing services to taxonomists for standard genome sequencing and annotation.</title>
        <authorList>
            <consortium name="The Broad Institute Genomics Platform"/>
            <consortium name="The Broad Institute Genome Sequencing Center for Infectious Disease"/>
            <person name="Wu L."/>
            <person name="Ma J."/>
        </authorList>
    </citation>
    <scope>NUCLEOTIDE SEQUENCE [LARGE SCALE GENOMIC DNA]</scope>
    <source>
        <strain evidence="7 8">JCM 6833</strain>
    </source>
</reference>
<dbReference type="PANTHER" id="PTHR42973:SF39">
    <property type="entry name" value="FAD-BINDING PCMH-TYPE DOMAIN-CONTAINING PROTEIN"/>
    <property type="match status" value="1"/>
</dbReference>
<feature type="domain" description="FAD-binding PCMH-type" evidence="6">
    <location>
        <begin position="33"/>
        <end position="202"/>
    </location>
</feature>
<keyword evidence="5" id="KW-0560">Oxidoreductase</keyword>
<dbReference type="InterPro" id="IPR006093">
    <property type="entry name" value="Oxy_OxRdtase_FAD_BS"/>
</dbReference>
<evidence type="ECO:0000256" key="5">
    <source>
        <dbReference type="ARBA" id="ARBA00023002"/>
    </source>
</evidence>
<dbReference type="InterPro" id="IPR050416">
    <property type="entry name" value="FAD-linked_Oxidoreductase"/>
</dbReference>
<evidence type="ECO:0000259" key="6">
    <source>
        <dbReference type="PROSITE" id="PS51387"/>
    </source>
</evidence>
<dbReference type="Gene3D" id="3.30.43.10">
    <property type="entry name" value="Uridine Diphospho-n-acetylenolpyruvylglucosamine Reductase, domain 2"/>
    <property type="match status" value="1"/>
</dbReference>
<dbReference type="InterPro" id="IPR016167">
    <property type="entry name" value="FAD-bd_PCMH_sub1"/>
</dbReference>
<dbReference type="Pfam" id="PF01565">
    <property type="entry name" value="FAD_binding_4"/>
    <property type="match status" value="1"/>
</dbReference>
<dbReference type="Gene3D" id="3.30.465.10">
    <property type="match status" value="1"/>
</dbReference>
<keyword evidence="3" id="KW-0285">Flavoprotein</keyword>
<dbReference type="InterPro" id="IPR016166">
    <property type="entry name" value="FAD-bd_PCMH"/>
</dbReference>
<dbReference type="InterPro" id="IPR012951">
    <property type="entry name" value="BBE"/>
</dbReference>
<gene>
    <name evidence="7" type="ORF">GCM10010411_80790</name>
</gene>
<evidence type="ECO:0000313" key="8">
    <source>
        <dbReference type="Proteomes" id="UP001501509"/>
    </source>
</evidence>
<comment type="cofactor">
    <cofactor evidence="1">
        <name>FAD</name>
        <dbReference type="ChEBI" id="CHEBI:57692"/>
    </cofactor>
</comment>
<dbReference type="InterPro" id="IPR016169">
    <property type="entry name" value="FAD-bd_PCMH_sub2"/>
</dbReference>
<dbReference type="EMBL" id="BAAATD010000015">
    <property type="protein sequence ID" value="GAA2630740.1"/>
    <property type="molecule type" value="Genomic_DNA"/>
</dbReference>
<evidence type="ECO:0000256" key="2">
    <source>
        <dbReference type="ARBA" id="ARBA00005466"/>
    </source>
</evidence>
<sequence length="457" mass="48648">MNDFETLAARVDGTVIRPGDDGYDGERVGYQLAGPHRPELIVAAVSASDVRAAVEYAGAHGLPVAVQATGHGMPADATGGLLISTRRMTGLSVDAGSRTAWVEAGVRWAEVVQEAARHGLAPLNGSYPGVGAVSYTLGGGVGLLARRYGNAADRVRRVEVVTADAALRTVTPDTDPDLFWALRGGRGNFGVVTGMEIELVPVDTIYGGGLYFDTDLAAEALRTFREWSAGVPDEMTSSIALMPFPDVPQIPEVFRGRHVAHIRIAYAGDPAEGERLVAPLRALGPRLIDTVETMPYAKSATIHNEPDQPMAYRSSHVLLNELSAESVQAVLDLTGPGAPERAIVEVRHLGGALAAAPAIPSAVGHRGAQYLIGVLTKLEPSETPGAPEPVHGAFADVMKPWATGGRHLNFLFGDNATEEQVRAAYEPEDYRRLAELKAVYDPRDMFRLTHHIRPAAS</sequence>
<keyword evidence="4" id="KW-0274">FAD</keyword>
<dbReference type="Pfam" id="PF08031">
    <property type="entry name" value="BBE"/>
    <property type="match status" value="1"/>
</dbReference>
<dbReference type="InterPro" id="IPR036318">
    <property type="entry name" value="FAD-bd_PCMH-like_sf"/>
</dbReference>
<accession>A0ABN3QN10</accession>
<evidence type="ECO:0000313" key="7">
    <source>
        <dbReference type="EMBL" id="GAA2630740.1"/>
    </source>
</evidence>
<dbReference type="SUPFAM" id="SSF56176">
    <property type="entry name" value="FAD-binding/transporter-associated domain-like"/>
    <property type="match status" value="1"/>
</dbReference>
<dbReference type="InterPro" id="IPR006094">
    <property type="entry name" value="Oxid_FAD_bind_N"/>
</dbReference>
<dbReference type="Proteomes" id="UP001501509">
    <property type="component" value="Unassembled WGS sequence"/>
</dbReference>
<keyword evidence="8" id="KW-1185">Reference proteome</keyword>
<proteinExistence type="inferred from homology"/>
<dbReference type="PANTHER" id="PTHR42973">
    <property type="entry name" value="BINDING OXIDOREDUCTASE, PUTATIVE (AFU_ORTHOLOGUE AFUA_1G17690)-RELATED"/>
    <property type="match status" value="1"/>
</dbReference>
<organism evidence="7 8">
    <name type="scientific">Actinomadura fulvescens</name>
    <dbReference type="NCBI Taxonomy" id="46160"/>
    <lineage>
        <taxon>Bacteria</taxon>
        <taxon>Bacillati</taxon>
        <taxon>Actinomycetota</taxon>
        <taxon>Actinomycetes</taxon>
        <taxon>Streptosporangiales</taxon>
        <taxon>Thermomonosporaceae</taxon>
        <taxon>Actinomadura</taxon>
    </lineage>
</organism>